<dbReference type="Proteomes" id="UP000567099">
    <property type="component" value="Unassembled WGS sequence"/>
</dbReference>
<dbReference type="EMBL" id="JACHIQ010000001">
    <property type="protein sequence ID" value="MBB6067341.1"/>
    <property type="molecule type" value="Genomic_DNA"/>
</dbReference>
<dbReference type="Proteomes" id="UP000563838">
    <property type="component" value="Unassembled WGS sequence"/>
</dbReference>
<evidence type="ECO:0000313" key="2">
    <source>
        <dbReference type="EMBL" id="MBA2839628.1"/>
    </source>
</evidence>
<dbReference type="EMBL" id="JACDUM010000001">
    <property type="protein sequence ID" value="MBA2859347.1"/>
    <property type="molecule type" value="Genomic_DNA"/>
</dbReference>
<evidence type="ECO:0000313" key="6">
    <source>
        <dbReference type="EMBL" id="MBA2859347.1"/>
    </source>
</evidence>
<dbReference type="EMBL" id="JACDUN010000001">
    <property type="protein sequence ID" value="MBA2857440.1"/>
    <property type="molecule type" value="Genomic_DNA"/>
</dbReference>
<dbReference type="RefSeq" id="WP_011171530.1">
    <property type="nucleotide sequence ID" value="NZ_BAAABJ010000001.1"/>
</dbReference>
<dbReference type="GeneID" id="10983167"/>
<evidence type="ECO:0000313" key="25">
    <source>
        <dbReference type="Proteomes" id="UP000590564"/>
    </source>
</evidence>
<dbReference type="EMBL" id="JAGINF010000003">
    <property type="protein sequence ID" value="MBP2219619.1"/>
    <property type="molecule type" value="Genomic_DNA"/>
</dbReference>
<sequence>MVSENVMKTIEEIESQISQDGRYIELVTTVEYLIGLVTEEKKETFRKALNDAENVEDVKEVLNAIKLQIGSQGAKKYLGI</sequence>
<evidence type="ECO:0000313" key="10">
    <source>
        <dbReference type="EMBL" id="MBB6401443.1"/>
    </source>
</evidence>
<dbReference type="Proteomes" id="UP000239462">
    <property type="component" value="Chromosome"/>
</dbReference>
<evidence type="ECO:0000313" key="7">
    <source>
        <dbReference type="EMBL" id="MBA2863140.1"/>
    </source>
</evidence>
<dbReference type="OMA" id="MPSEKIQ"/>
<proteinExistence type="predicted"/>
<evidence type="ECO:0000313" key="12">
    <source>
        <dbReference type="EMBL" id="MBG0769184.1"/>
    </source>
</evidence>
<evidence type="ECO:0000313" key="4">
    <source>
        <dbReference type="EMBL" id="MBA2852206.1"/>
    </source>
</evidence>
<evidence type="ECO:0000313" key="8">
    <source>
        <dbReference type="EMBL" id="MBA2867981.1"/>
    </source>
</evidence>
<dbReference type="EMBL" id="JACDUH010000001">
    <property type="protein sequence ID" value="MBA2850009.1"/>
    <property type="molecule type" value="Genomic_DNA"/>
</dbReference>
<evidence type="ECO:0000313" key="5">
    <source>
        <dbReference type="EMBL" id="MBA2857440.1"/>
    </source>
</evidence>
<reference evidence="14" key="5">
    <citation type="submission" date="2021-03" db="EMBL/GenBank/DDBJ databases">
        <title>Genomic Encyclopedia of Type Strains, Phase IV (KMG-IV): sequencing the most valuable type-strain genomes for metagenomic binning, comparative biology and taxonomic classification.</title>
        <authorList>
            <person name="Goeker M."/>
        </authorList>
    </citation>
    <scope>NUCLEOTIDE SEQUENCE</scope>
    <source>
        <strain evidence="14">DSM 2771</strain>
    </source>
</reference>
<dbReference type="Proteomes" id="UP000558015">
    <property type="component" value="Unassembled WGS sequence"/>
</dbReference>
<dbReference type="Proteomes" id="UP000536195">
    <property type="component" value="Unassembled WGS sequence"/>
</dbReference>
<dbReference type="EMBL" id="JACHEC010000001">
    <property type="protein sequence ID" value="MBB6401443.1"/>
    <property type="molecule type" value="Genomic_DNA"/>
</dbReference>
<dbReference type="Proteomes" id="UP000564425">
    <property type="component" value="Unassembled WGS sequence"/>
</dbReference>
<accession>A0A2L1CB92</accession>
<dbReference type="AlphaFoldDB" id="A0A2L1CB92"/>
<evidence type="ECO:0000313" key="23">
    <source>
        <dbReference type="Proteomes" id="UP000571751"/>
    </source>
</evidence>
<dbReference type="Proteomes" id="UP000584706">
    <property type="component" value="Unassembled WGS sequence"/>
</dbReference>
<dbReference type="EMBL" id="JACDUI010000001">
    <property type="protein sequence ID" value="MBA2839628.1"/>
    <property type="molecule type" value="Genomic_DNA"/>
</dbReference>
<dbReference type="EMBL" id="JACDUO010000001">
    <property type="protein sequence ID" value="MBA2863140.1"/>
    <property type="molecule type" value="Genomic_DNA"/>
</dbReference>
<evidence type="ECO:0000313" key="22">
    <source>
        <dbReference type="Proteomes" id="UP000568063"/>
    </source>
</evidence>
<dbReference type="EMBL" id="JACDUK010000001">
    <property type="protein sequence ID" value="MBA2852206.1"/>
    <property type="molecule type" value="Genomic_DNA"/>
</dbReference>
<dbReference type="EMBL" id="JACCQJ010000001">
    <property type="protein sequence ID" value="MBG0769184.1"/>
    <property type="molecule type" value="Genomic_DNA"/>
</dbReference>
<dbReference type="EMBL" id="JACDUP010000001">
    <property type="protein sequence ID" value="MBA2867981.1"/>
    <property type="molecule type" value="Genomic_DNA"/>
</dbReference>
<evidence type="ECO:0000313" key="13">
    <source>
        <dbReference type="EMBL" id="MBM7409629.1"/>
    </source>
</evidence>
<evidence type="ECO:0000313" key="9">
    <source>
        <dbReference type="EMBL" id="MBB6067341.1"/>
    </source>
</evidence>
<organism evidence="1 15">
    <name type="scientific">Methanococcus maripaludis</name>
    <name type="common">Methanococcus deltae</name>
    <dbReference type="NCBI Taxonomy" id="39152"/>
    <lineage>
        <taxon>Archaea</taxon>
        <taxon>Methanobacteriati</taxon>
        <taxon>Methanobacteriota</taxon>
        <taxon>Methanomada group</taxon>
        <taxon>Methanococci</taxon>
        <taxon>Methanococcales</taxon>
        <taxon>Methanococcaceae</taxon>
        <taxon>Methanococcus</taxon>
    </lineage>
</organism>
<dbReference type="EMBL" id="JACHED010000001">
    <property type="protein sequence ID" value="MBB6496855.1"/>
    <property type="molecule type" value="Genomic_DNA"/>
</dbReference>
<evidence type="ECO:0000313" key="21">
    <source>
        <dbReference type="Proteomes" id="UP000567099"/>
    </source>
</evidence>
<reference evidence="15" key="1">
    <citation type="journal article" date="2018" name="Genome Announc.">
        <title>Complete Genome Sequence of the Methanococcus maripaludis Type Strain JJ (DSM 2067), a Model for Selenoprotein Synthesis in Archaea.</title>
        <authorList>
            <person name="Poehlein A."/>
            <person name="Heym D."/>
            <person name="Quitzke V."/>
            <person name="Fersch J."/>
            <person name="Daniel R."/>
            <person name="Rother M."/>
        </authorList>
    </citation>
    <scope>NUCLEOTIDE SEQUENCE [LARGE SCALE GENOMIC DNA]</scope>
    <source>
        <strain evidence="15">DSM 2067</strain>
    </source>
</reference>
<dbReference type="Proteomes" id="UP000571751">
    <property type="component" value="Unassembled WGS sequence"/>
</dbReference>
<evidence type="ECO:0000313" key="17">
    <source>
        <dbReference type="Proteomes" id="UP000536195"/>
    </source>
</evidence>
<protein>
    <submittedName>
        <fullName evidence="1">Uncharacterized protein</fullName>
    </submittedName>
</protein>
<reference evidence="16 18" key="3">
    <citation type="submission" date="2020-07" db="EMBL/GenBank/DDBJ databases">
        <title>Genomic Encyclopedia of Type Strains, Phase IV (KMG-V): Genome sequencing to study the core and pangenomes of soil and plant-associated prokaryotes.</title>
        <authorList>
            <person name="Whitman W."/>
        </authorList>
    </citation>
    <scope>NUCLEOTIDE SEQUENCE [LARGE SCALE GENOMIC DNA]</scope>
    <source>
        <strain evidence="3 20">A1</strain>
        <strain evidence="2 19">A4</strain>
        <strain evidence="10 17">C11</strain>
        <strain evidence="5 18">C12</strain>
        <strain evidence="7 21">C13</strain>
        <strain evidence="8 23">C14</strain>
        <strain evidence="6 22">C9</strain>
        <strain evidence="11 25">D1</strain>
        <strain evidence="9 24">DSM 7078</strain>
        <strain evidence="13">RC</strain>
        <strain evidence="4 16">S1</strain>
    </source>
</reference>
<evidence type="ECO:0000313" key="20">
    <source>
        <dbReference type="Proteomes" id="UP000564425"/>
    </source>
</evidence>
<evidence type="ECO:0000313" key="11">
    <source>
        <dbReference type="EMBL" id="MBB6496855.1"/>
    </source>
</evidence>
<dbReference type="Proteomes" id="UP000722095">
    <property type="component" value="Unassembled WGS sequence"/>
</dbReference>
<gene>
    <name evidence="12" type="ORF">H0S71_04680</name>
    <name evidence="13" type="ORF">HNP85_001301</name>
    <name evidence="3" type="ORF">HNP86_000140</name>
    <name evidence="2" type="ORF">HNP87_000140</name>
    <name evidence="4" type="ORF">HNP89_000143</name>
    <name evidence="6" type="ORF">HNP91_000142</name>
    <name evidence="10" type="ORF">HNP92_000728</name>
    <name evidence="5" type="ORF">HNP93_000141</name>
    <name evidence="7" type="ORF">HNP94_000140</name>
    <name evidence="8" type="ORF">HNP95_000140</name>
    <name evidence="11" type="ORF">HNP96_000876</name>
    <name evidence="9" type="ORF">HNP97_000831</name>
    <name evidence="14" type="ORF">J2745_001112</name>
    <name evidence="1" type="ORF">MMJJ_12500</name>
</gene>
<dbReference type="Proteomes" id="UP000742560">
    <property type="component" value="Unassembled WGS sequence"/>
</dbReference>
<evidence type="ECO:0000313" key="1">
    <source>
        <dbReference type="EMBL" id="AVB76631.1"/>
    </source>
</evidence>
<evidence type="ECO:0000313" key="19">
    <source>
        <dbReference type="Proteomes" id="UP000563838"/>
    </source>
</evidence>
<dbReference type="Proteomes" id="UP000714405">
    <property type="component" value="Unassembled WGS sequence"/>
</dbReference>
<reference evidence="12" key="4">
    <citation type="submission" date="2020-07" db="EMBL/GenBank/DDBJ databases">
        <title>Severe corrosion of carbon steel in oil field produced water can be linked to methanogenic archaea containing a special type of NiFe hydrogenase.</title>
        <authorList>
            <person name="Lahme S."/>
            <person name="Mand J."/>
            <person name="Longwell J."/>
            <person name="Smith R."/>
            <person name="Enning D."/>
        </authorList>
    </citation>
    <scope>NUCLEOTIDE SEQUENCE</scope>
    <source>
        <strain evidence="12">MIC098Bin5</strain>
    </source>
</reference>
<name>A0A2L1CB92_METMI</name>
<evidence type="ECO:0000313" key="18">
    <source>
        <dbReference type="Proteomes" id="UP000558015"/>
    </source>
</evidence>
<reference evidence="1" key="2">
    <citation type="submission" date="2018-02" db="EMBL/GenBank/DDBJ databases">
        <title>Complete genome sequence of the Methanococcus maripaludis type strain JJ (DSM 2067), a model for selenoprotein synthesis in Archaea.</title>
        <authorList>
            <person name="Poehlein A."/>
            <person name="Heym D."/>
            <person name="Quitzke V."/>
            <person name="Fersch J."/>
            <person name="Daniel R."/>
            <person name="Rother M."/>
        </authorList>
    </citation>
    <scope>NUCLEOTIDE SEQUENCE [LARGE SCALE GENOMIC DNA]</scope>
    <source>
        <strain evidence="1">DSM 2067</strain>
    </source>
</reference>
<dbReference type="KEGG" id="mmad:MMJJ_12500"/>
<evidence type="ECO:0000313" key="16">
    <source>
        <dbReference type="Proteomes" id="UP000522365"/>
    </source>
</evidence>
<dbReference type="Proteomes" id="UP000590564">
    <property type="component" value="Unassembled WGS sequence"/>
</dbReference>
<dbReference type="Proteomes" id="UP000522365">
    <property type="component" value="Unassembled WGS sequence"/>
</dbReference>
<evidence type="ECO:0000313" key="15">
    <source>
        <dbReference type="Proteomes" id="UP000239462"/>
    </source>
</evidence>
<evidence type="ECO:0000313" key="14">
    <source>
        <dbReference type="EMBL" id="MBP2219619.1"/>
    </source>
</evidence>
<evidence type="ECO:0000313" key="24">
    <source>
        <dbReference type="Proteomes" id="UP000584706"/>
    </source>
</evidence>
<dbReference type="EMBL" id="CP026606">
    <property type="protein sequence ID" value="AVB76631.1"/>
    <property type="molecule type" value="Genomic_DNA"/>
</dbReference>
<dbReference type="Proteomes" id="UP000568063">
    <property type="component" value="Unassembled WGS sequence"/>
</dbReference>
<dbReference type="EMBL" id="JAFBBC010000001">
    <property type="protein sequence ID" value="MBM7409629.1"/>
    <property type="molecule type" value="Genomic_DNA"/>
</dbReference>
<evidence type="ECO:0000313" key="3">
    <source>
        <dbReference type="EMBL" id="MBA2850009.1"/>
    </source>
</evidence>